<evidence type="ECO:0000313" key="2">
    <source>
        <dbReference type="Proteomes" id="UP000694923"/>
    </source>
</evidence>
<gene>
    <name evidence="3" type="primary">LOC103583114</name>
</gene>
<feature type="region of interest" description="Disordered" evidence="1">
    <location>
        <begin position="154"/>
        <end position="182"/>
    </location>
</feature>
<dbReference type="Proteomes" id="UP000694923">
    <property type="component" value="Unplaced"/>
</dbReference>
<accession>A0ABM0Q307</accession>
<feature type="region of interest" description="Disordered" evidence="1">
    <location>
        <begin position="204"/>
        <end position="227"/>
    </location>
</feature>
<reference evidence="3" key="1">
    <citation type="submission" date="2025-08" db="UniProtKB">
        <authorList>
            <consortium name="RefSeq"/>
        </authorList>
    </citation>
    <scope>IDENTIFICATION</scope>
</reference>
<feature type="compositionally biased region" description="Pro residues" evidence="1">
    <location>
        <begin position="163"/>
        <end position="177"/>
    </location>
</feature>
<dbReference type="GeneID" id="103583114"/>
<feature type="non-terminal residue" evidence="3">
    <location>
        <position position="295"/>
    </location>
</feature>
<organism evidence="2 3">
    <name type="scientific">Galeopterus variegatus</name>
    <name type="common">Malayan flying lemur</name>
    <name type="synonym">Cynocephalus variegatus</name>
    <dbReference type="NCBI Taxonomy" id="482537"/>
    <lineage>
        <taxon>Eukaryota</taxon>
        <taxon>Metazoa</taxon>
        <taxon>Chordata</taxon>
        <taxon>Craniata</taxon>
        <taxon>Vertebrata</taxon>
        <taxon>Euteleostomi</taxon>
        <taxon>Mammalia</taxon>
        <taxon>Eutheria</taxon>
        <taxon>Euarchontoglires</taxon>
        <taxon>Dermoptera</taxon>
        <taxon>Cynocephalidae</taxon>
        <taxon>Galeopterus</taxon>
    </lineage>
</organism>
<keyword evidence="2" id="KW-1185">Reference proteome</keyword>
<feature type="region of interest" description="Disordered" evidence="1">
    <location>
        <begin position="244"/>
        <end position="269"/>
    </location>
</feature>
<name>A0ABM0Q307_GALVR</name>
<dbReference type="RefSeq" id="XP_008562748.1">
    <property type="nucleotide sequence ID" value="XM_008564526.1"/>
</dbReference>
<evidence type="ECO:0000313" key="3">
    <source>
        <dbReference type="RefSeq" id="XP_008562748.1"/>
    </source>
</evidence>
<proteinExistence type="predicted"/>
<sequence length="295" mass="30220">MWLELICPPAEAGPFPIRAEVSHMALTLLLSRVPPFPQAQREGVGPGPAMLVRPMAPTIKICDPPAKAPSPPPIVAVTPASEGQDGPPSPLSEASSGYFSHSVSTATLSDALVPSLDAMAPAGSQNPGSPPAPLCQAALEAESLFPPVASCAQLQGPSSHLSPPVPTEPAAQPPMPAPQLEAPIQHPRGEALLVPRQLGRPLAQANAAPSSDLPPDLQCQAPAPTSPFRIRKVRTSELKSFTRMLGGGSGCSPGAQGEPLASGGLDDRIRKVRTSELKSFTRMLGGGSGCSPGAQ</sequence>
<protein>
    <submittedName>
        <fullName evidence="3">Kinesin-like protein KIF13B</fullName>
    </submittedName>
</protein>
<feature type="region of interest" description="Disordered" evidence="1">
    <location>
        <begin position="77"/>
        <end position="97"/>
    </location>
</feature>
<evidence type="ECO:0000256" key="1">
    <source>
        <dbReference type="SAM" id="MobiDB-lite"/>
    </source>
</evidence>